<reference evidence="1 2" key="1">
    <citation type="submission" date="2018-11" db="EMBL/GenBank/DDBJ databases">
        <title>Genomes From Bacteria Associated with the Canine Oral Cavity: a Test Case for Automated Genome-Based Taxonomic Assignment.</title>
        <authorList>
            <person name="Coil D.A."/>
            <person name="Jospin G."/>
            <person name="Darling A.E."/>
            <person name="Wallis C."/>
            <person name="Davis I.J."/>
            <person name="Harris S."/>
            <person name="Eisen J.A."/>
            <person name="Holcombe L.J."/>
            <person name="O'Flynn C."/>
        </authorList>
    </citation>
    <scope>NUCLEOTIDE SEQUENCE [LARGE SCALE GENOMIC DNA]</scope>
    <source>
        <strain evidence="1 2">OH953</strain>
    </source>
</reference>
<gene>
    <name evidence="1" type="ORF">EII39_08190</name>
</gene>
<organism evidence="1 2">
    <name type="scientific">Streptococcus sanguinis</name>
    <dbReference type="NCBI Taxonomy" id="1305"/>
    <lineage>
        <taxon>Bacteria</taxon>
        <taxon>Bacillati</taxon>
        <taxon>Bacillota</taxon>
        <taxon>Bacilli</taxon>
        <taxon>Lactobacillales</taxon>
        <taxon>Streptococcaceae</taxon>
        <taxon>Streptococcus</taxon>
    </lineage>
</organism>
<proteinExistence type="predicted"/>
<evidence type="ECO:0000313" key="2">
    <source>
        <dbReference type="Proteomes" id="UP000277597"/>
    </source>
</evidence>
<protein>
    <submittedName>
        <fullName evidence="1">Uncharacterized protein</fullName>
    </submittedName>
</protein>
<comment type="caution">
    <text evidence="1">The sequence shown here is derived from an EMBL/GenBank/DDBJ whole genome shotgun (WGS) entry which is preliminary data.</text>
</comment>
<dbReference type="Proteomes" id="UP000277597">
    <property type="component" value="Unassembled WGS sequence"/>
</dbReference>
<accession>A0A3P1S494</accession>
<dbReference type="AlphaFoldDB" id="A0A3P1S494"/>
<name>A0A3P1S494_STRSA</name>
<dbReference type="EMBL" id="RQZI01000008">
    <property type="protein sequence ID" value="RRC91647.1"/>
    <property type="molecule type" value="Genomic_DNA"/>
</dbReference>
<sequence>MAGGALAIDKLSVENALKELKKEQERTAIRAVIAAKKLVIAQEGIELQDWFNGHAEKMKSFAATVLVEDLKGGFTGKAAEAAESALQSVPQPNLTSPIIGG</sequence>
<dbReference type="RefSeq" id="WP_124765565.1">
    <property type="nucleotide sequence ID" value="NZ_RQZI01000008.1"/>
</dbReference>
<evidence type="ECO:0000313" key="1">
    <source>
        <dbReference type="EMBL" id="RRC91647.1"/>
    </source>
</evidence>